<dbReference type="GO" id="GO:0008234">
    <property type="term" value="F:cysteine-type peptidase activity"/>
    <property type="evidence" value="ECO:0007669"/>
    <property type="project" value="InterPro"/>
</dbReference>
<sequence length="290" mass="32672">MHTLFCIAVFASVDSIAVALTDLEQWKEFKHAHEKNYPHPATDAYHYAIFQKSLKEVKEHNAKYEAGEVTYSKKLVKYSDLPKEQWPQLPPLLISDNFIEDDISEDIGNVEIPEAIDWREKGYVTHVKSEGAICGDCYNFGAIGSLEAFNKRVNGELVALKTIYPLNDKFGQCKFNIMEAVNTTVRGFKHVFGENKLKAVVGTVGPVTIAFYASPAFETANNGIFYDPTCKKNDTYNHSVVVVGYGTELGEDYWIIKNSWTSAWGDGGYLKMIRNRDANCHVGDWAMYPV</sequence>
<dbReference type="CDD" id="cd02248">
    <property type="entry name" value="Peptidase_C1A"/>
    <property type="match status" value="1"/>
</dbReference>
<name>A0A7E4VNT8_PANRE</name>
<dbReference type="SUPFAM" id="SSF54001">
    <property type="entry name" value="Cysteine proteinases"/>
    <property type="match status" value="1"/>
</dbReference>
<dbReference type="InterPro" id="IPR039417">
    <property type="entry name" value="Peptidase_C1A_papain-like"/>
</dbReference>
<dbReference type="AlphaFoldDB" id="A0A7E4VNT8"/>
<dbReference type="Gene3D" id="3.90.70.10">
    <property type="entry name" value="Cysteine proteinases"/>
    <property type="match status" value="2"/>
</dbReference>
<dbReference type="PRINTS" id="PR00705">
    <property type="entry name" value="PAPAIN"/>
</dbReference>
<proteinExistence type="inferred from homology"/>
<dbReference type="Pfam" id="PF00112">
    <property type="entry name" value="Peptidase_C1"/>
    <property type="match status" value="1"/>
</dbReference>
<evidence type="ECO:0000256" key="1">
    <source>
        <dbReference type="ARBA" id="ARBA00008455"/>
    </source>
</evidence>
<dbReference type="InterPro" id="IPR013201">
    <property type="entry name" value="Prot_inhib_I29"/>
</dbReference>
<dbReference type="InterPro" id="IPR038765">
    <property type="entry name" value="Papain-like_cys_pep_sf"/>
</dbReference>
<reference evidence="6" key="2">
    <citation type="submission" date="2020-10" db="UniProtKB">
        <authorList>
            <consortium name="WormBaseParasite"/>
        </authorList>
    </citation>
    <scope>IDENTIFICATION</scope>
</reference>
<evidence type="ECO:0000259" key="3">
    <source>
        <dbReference type="SMART" id="SM00645"/>
    </source>
</evidence>
<dbReference type="PROSITE" id="PS00640">
    <property type="entry name" value="THIOL_PROTEASE_ASN"/>
    <property type="match status" value="1"/>
</dbReference>
<dbReference type="WBParaSite" id="Pan_g22418.t2">
    <property type="protein sequence ID" value="Pan_g22418.t2"/>
    <property type="gene ID" value="Pan_g22418"/>
</dbReference>
<evidence type="ECO:0000313" key="5">
    <source>
        <dbReference type="Proteomes" id="UP000492821"/>
    </source>
</evidence>
<organism evidence="5 6">
    <name type="scientific">Panagrellus redivivus</name>
    <name type="common">Microworm</name>
    <dbReference type="NCBI Taxonomy" id="6233"/>
    <lineage>
        <taxon>Eukaryota</taxon>
        <taxon>Metazoa</taxon>
        <taxon>Ecdysozoa</taxon>
        <taxon>Nematoda</taxon>
        <taxon>Chromadorea</taxon>
        <taxon>Rhabditida</taxon>
        <taxon>Tylenchina</taxon>
        <taxon>Panagrolaimomorpha</taxon>
        <taxon>Panagrolaimoidea</taxon>
        <taxon>Panagrolaimidae</taxon>
        <taxon>Panagrellus</taxon>
    </lineage>
</organism>
<dbReference type="InterPro" id="IPR000668">
    <property type="entry name" value="Peptidase_C1A_C"/>
</dbReference>
<dbReference type="SMART" id="SM00848">
    <property type="entry name" value="Inhibitor_I29"/>
    <property type="match status" value="1"/>
</dbReference>
<comment type="similarity">
    <text evidence="1">Belongs to the peptidase C1 family.</text>
</comment>
<dbReference type="Pfam" id="PF08246">
    <property type="entry name" value="Inhibitor_I29"/>
    <property type="match status" value="1"/>
</dbReference>
<reference evidence="5" key="1">
    <citation type="journal article" date="2013" name="Genetics">
        <title>The draft genome and transcriptome of Panagrellus redivivus are shaped by the harsh demands of a free-living lifestyle.</title>
        <authorList>
            <person name="Srinivasan J."/>
            <person name="Dillman A.R."/>
            <person name="Macchietto M.G."/>
            <person name="Heikkinen L."/>
            <person name="Lakso M."/>
            <person name="Fracchia K.M."/>
            <person name="Antoshechkin I."/>
            <person name="Mortazavi A."/>
            <person name="Wong G."/>
            <person name="Sternberg P.W."/>
        </authorList>
    </citation>
    <scope>NUCLEOTIDE SEQUENCE [LARGE SCALE GENOMIC DNA]</scope>
    <source>
        <strain evidence="5">MT8872</strain>
    </source>
</reference>
<dbReference type="SMART" id="SM00645">
    <property type="entry name" value="Pept_C1"/>
    <property type="match status" value="1"/>
</dbReference>
<feature type="domain" description="Cathepsin propeptide inhibitor" evidence="4">
    <location>
        <begin position="26"/>
        <end position="86"/>
    </location>
</feature>
<dbReference type="Proteomes" id="UP000492821">
    <property type="component" value="Unassembled WGS sequence"/>
</dbReference>
<feature type="signal peptide" evidence="2">
    <location>
        <begin position="1"/>
        <end position="19"/>
    </location>
</feature>
<dbReference type="PANTHER" id="PTHR12411">
    <property type="entry name" value="CYSTEINE PROTEASE FAMILY C1-RELATED"/>
    <property type="match status" value="1"/>
</dbReference>
<feature type="domain" description="Peptidase C1A papain C-terminal" evidence="3">
    <location>
        <begin position="112"/>
        <end position="290"/>
    </location>
</feature>
<evidence type="ECO:0000256" key="2">
    <source>
        <dbReference type="SAM" id="SignalP"/>
    </source>
</evidence>
<keyword evidence="5" id="KW-1185">Reference proteome</keyword>
<evidence type="ECO:0000313" key="6">
    <source>
        <dbReference type="WBParaSite" id="Pan_g22418.t2"/>
    </source>
</evidence>
<accession>A0A7E4VNT8</accession>
<dbReference type="InterPro" id="IPR025661">
    <property type="entry name" value="Pept_asp_AS"/>
</dbReference>
<keyword evidence="2" id="KW-0732">Signal</keyword>
<dbReference type="GO" id="GO:0006508">
    <property type="term" value="P:proteolysis"/>
    <property type="evidence" value="ECO:0007669"/>
    <property type="project" value="InterPro"/>
</dbReference>
<feature type="chain" id="PRO_5028930849" evidence="2">
    <location>
        <begin position="20"/>
        <end position="290"/>
    </location>
</feature>
<evidence type="ECO:0000259" key="4">
    <source>
        <dbReference type="SMART" id="SM00848"/>
    </source>
</evidence>
<dbReference type="InterPro" id="IPR013128">
    <property type="entry name" value="Peptidase_C1A"/>
</dbReference>
<protein>
    <submittedName>
        <fullName evidence="6">Inhibitor_I29 domain-containing protein</fullName>
    </submittedName>
</protein>
<dbReference type="Gene3D" id="1.10.287.2250">
    <property type="match status" value="1"/>
</dbReference>